<organism evidence="1 2">
    <name type="scientific">Halobacteriovorax vibrionivorans</name>
    <dbReference type="NCBI Taxonomy" id="2152716"/>
    <lineage>
        <taxon>Bacteria</taxon>
        <taxon>Pseudomonadati</taxon>
        <taxon>Bdellovibrionota</taxon>
        <taxon>Bacteriovoracia</taxon>
        <taxon>Bacteriovoracales</taxon>
        <taxon>Halobacteriovoraceae</taxon>
        <taxon>Halobacteriovorax</taxon>
    </lineage>
</organism>
<dbReference type="EMBL" id="QDKL01000001">
    <property type="protein sequence ID" value="RZF22373.1"/>
    <property type="molecule type" value="Genomic_DNA"/>
</dbReference>
<dbReference type="Proteomes" id="UP000443582">
    <property type="component" value="Unassembled WGS sequence"/>
</dbReference>
<comment type="caution">
    <text evidence="1">The sequence shown here is derived from an EMBL/GenBank/DDBJ whole genome shotgun (WGS) entry which is preliminary data.</text>
</comment>
<evidence type="ECO:0000313" key="2">
    <source>
        <dbReference type="Proteomes" id="UP000443582"/>
    </source>
</evidence>
<gene>
    <name evidence="1" type="ORF">DAY19_00975</name>
</gene>
<proteinExistence type="predicted"/>
<name>A0ABY0IHG2_9BACT</name>
<accession>A0ABY0IHG2</accession>
<reference evidence="2" key="1">
    <citation type="journal article" date="2019" name="Int. J. Syst. Evol. Microbiol.">
        <title>Halobacteriovorax valvorus sp. nov., a novel prokaryotic predator isolated from coastal seawater of China.</title>
        <authorList>
            <person name="Chen M.-X."/>
        </authorList>
    </citation>
    <scope>NUCLEOTIDE SEQUENCE [LARGE SCALE GENOMIC DNA]</scope>
    <source>
        <strain evidence="2">BL9</strain>
    </source>
</reference>
<evidence type="ECO:0008006" key="3">
    <source>
        <dbReference type="Google" id="ProtNLM"/>
    </source>
</evidence>
<sequence length="336" mass="39482">MIKVFKYIFLTFVFLNTFAQNSKYLIFNKDVDTIWSPVQLYINGSFDVIQNPYWFNQENYWKKHKEVWNEVKDPFHEIRKEGSFGEFFKEEFLSDRVLPNIFLHTFGGAYETKKLLEYADYYEIKWAKTFSFFVTYAMHFGNEANETDQPEVSAYDHIADLYFFDVAGFFLGLNDDFMNFMINEAGMSTWHFMPVYDIEHEDFFNVGLNYVFRPKILHYKNMRPLLYLGMMNMGGITFDVGDLSHSVVAGLALTNPLERKGRFVYGYYLETLGQQAASLLLNGSEDFRVRLNLYPALFKHYSGTVRNFALMLGQTKNEDFAFGINYELPVSIGYLN</sequence>
<evidence type="ECO:0000313" key="1">
    <source>
        <dbReference type="EMBL" id="RZF22373.1"/>
    </source>
</evidence>
<dbReference type="RefSeq" id="WP_114705318.1">
    <property type="nucleotide sequence ID" value="NZ_QDKL01000001.1"/>
</dbReference>
<keyword evidence="2" id="KW-1185">Reference proteome</keyword>
<protein>
    <recommendedName>
        <fullName evidence="3">DUF3943 domain-containing protein</fullName>
    </recommendedName>
</protein>